<feature type="domain" description="Lipoyl-binding" evidence="5">
    <location>
        <begin position="23"/>
        <end position="105"/>
    </location>
</feature>
<comment type="caution">
    <text evidence="6">The sequence shown here is derived from an EMBL/GenBank/DDBJ whole genome shotgun (WGS) entry which is preliminary data.</text>
</comment>
<dbReference type="GO" id="GO:0005829">
    <property type="term" value="C:cytosol"/>
    <property type="evidence" value="ECO:0007669"/>
    <property type="project" value="TreeGrafter"/>
</dbReference>
<proteinExistence type="inferred from homology"/>
<dbReference type="PATRIC" id="fig|45068.5.peg.1950"/>
<reference evidence="6 7" key="1">
    <citation type="submission" date="2015-11" db="EMBL/GenBank/DDBJ databases">
        <title>Genomic analysis of 38 Legionella species identifies large and diverse effector repertoires.</title>
        <authorList>
            <person name="Burstein D."/>
            <person name="Amaro F."/>
            <person name="Zusman T."/>
            <person name="Lifshitz Z."/>
            <person name="Cohen O."/>
            <person name="Gilbert J.A."/>
            <person name="Pupko T."/>
            <person name="Shuman H.A."/>
            <person name="Segal G."/>
        </authorList>
    </citation>
    <scope>NUCLEOTIDE SEQUENCE [LARGE SCALE GENOMIC DNA]</scope>
    <source>
        <strain evidence="6 7">ATCC 49505</strain>
    </source>
</reference>
<evidence type="ECO:0000256" key="2">
    <source>
        <dbReference type="ARBA" id="ARBA00022823"/>
    </source>
</evidence>
<dbReference type="PROSITE" id="PS50968">
    <property type="entry name" value="BIOTINYL_LIPOYL"/>
    <property type="match status" value="1"/>
</dbReference>
<keyword evidence="7" id="KW-1185">Reference proteome</keyword>
<keyword evidence="2 3" id="KW-0450">Lipoyl</keyword>
<comment type="subunit">
    <text evidence="3">The glycine cleavage system is composed of four proteins: P, T, L and H.</text>
</comment>
<evidence type="ECO:0000313" key="7">
    <source>
        <dbReference type="Proteomes" id="UP000054997"/>
    </source>
</evidence>
<dbReference type="GO" id="GO:0009249">
    <property type="term" value="P:protein lipoylation"/>
    <property type="evidence" value="ECO:0007669"/>
    <property type="project" value="TreeGrafter"/>
</dbReference>
<dbReference type="GO" id="GO:0019464">
    <property type="term" value="P:glycine decarboxylation via glycine cleavage system"/>
    <property type="evidence" value="ECO:0007669"/>
    <property type="project" value="UniProtKB-UniRule"/>
</dbReference>
<dbReference type="HAMAP" id="MF_00272">
    <property type="entry name" value="GcvH"/>
    <property type="match status" value="1"/>
</dbReference>
<evidence type="ECO:0000256" key="4">
    <source>
        <dbReference type="PIRSR" id="PIRSR617453-50"/>
    </source>
</evidence>
<gene>
    <name evidence="3 6" type="primary">gcvH</name>
    <name evidence="6" type="ORF">Llon_1794</name>
</gene>
<dbReference type="InterPro" id="IPR002930">
    <property type="entry name" value="GCV_H"/>
</dbReference>
<dbReference type="Pfam" id="PF01597">
    <property type="entry name" value="GCV_H"/>
    <property type="match status" value="1"/>
</dbReference>
<comment type="function">
    <text evidence="3">The glycine cleavage system catalyzes the degradation of glycine. The H protein shuttles the methylamine group of glycine from the P protein to the T protein.</text>
</comment>
<dbReference type="OrthoDB" id="9796712at2"/>
<accession>A0A0W0VJR8</accession>
<dbReference type="Gene3D" id="2.40.50.100">
    <property type="match status" value="1"/>
</dbReference>
<dbReference type="InterPro" id="IPR017453">
    <property type="entry name" value="GCV_H_sub"/>
</dbReference>
<evidence type="ECO:0000259" key="5">
    <source>
        <dbReference type="PROSITE" id="PS50968"/>
    </source>
</evidence>
<sequence length="129" mass="14308">MQDIPSDLKYTSTHEWLREDDNEMTMGITEHAQKLLGDLVYVELPPIGHQVNAGDEIGVVESVKAASDFYAPVSGTVVAVNEKVSEDPALVNKAPYAEGWLVKIKPTDSTEFDQLLNSEEYEAELAREQ</sequence>
<dbReference type="InterPro" id="IPR000089">
    <property type="entry name" value="Biotin_lipoyl"/>
</dbReference>
<dbReference type="PROSITE" id="PS00189">
    <property type="entry name" value="LIPOYL"/>
    <property type="match status" value="1"/>
</dbReference>
<dbReference type="InterPro" id="IPR011053">
    <property type="entry name" value="Single_hybrid_motif"/>
</dbReference>
<dbReference type="PANTHER" id="PTHR11715">
    <property type="entry name" value="GLYCINE CLEAVAGE SYSTEM H PROTEIN"/>
    <property type="match status" value="1"/>
</dbReference>
<dbReference type="InterPro" id="IPR033753">
    <property type="entry name" value="GCV_H/Fam206"/>
</dbReference>
<evidence type="ECO:0000256" key="1">
    <source>
        <dbReference type="ARBA" id="ARBA00009249"/>
    </source>
</evidence>
<organism evidence="6 7">
    <name type="scientific">Legionella londiniensis</name>
    <dbReference type="NCBI Taxonomy" id="45068"/>
    <lineage>
        <taxon>Bacteria</taxon>
        <taxon>Pseudomonadati</taxon>
        <taxon>Pseudomonadota</taxon>
        <taxon>Gammaproteobacteria</taxon>
        <taxon>Legionellales</taxon>
        <taxon>Legionellaceae</taxon>
        <taxon>Legionella</taxon>
    </lineage>
</organism>
<dbReference type="EMBL" id="LNYK01000030">
    <property type="protein sequence ID" value="KTD20173.1"/>
    <property type="molecule type" value="Genomic_DNA"/>
</dbReference>
<comment type="similarity">
    <text evidence="1 3">Belongs to the GcvH family.</text>
</comment>
<dbReference type="Proteomes" id="UP000054997">
    <property type="component" value="Unassembled WGS sequence"/>
</dbReference>
<dbReference type="NCBIfam" id="NF002270">
    <property type="entry name" value="PRK01202.1"/>
    <property type="match status" value="1"/>
</dbReference>
<dbReference type="InterPro" id="IPR003016">
    <property type="entry name" value="2-oxoA_DH_lipoyl-BS"/>
</dbReference>
<dbReference type="AlphaFoldDB" id="A0A0W0VJR8"/>
<evidence type="ECO:0000256" key="3">
    <source>
        <dbReference type="HAMAP-Rule" id="MF_00272"/>
    </source>
</evidence>
<dbReference type="RefSeq" id="WP_058529777.1">
    <property type="nucleotide sequence ID" value="NZ_CAAAHZ010000009.1"/>
</dbReference>
<feature type="modified residue" description="N6-lipoyllysine" evidence="3 4">
    <location>
        <position position="64"/>
    </location>
</feature>
<evidence type="ECO:0000313" key="6">
    <source>
        <dbReference type="EMBL" id="KTD20173.1"/>
    </source>
</evidence>
<comment type="cofactor">
    <cofactor evidence="3">
        <name>(R)-lipoate</name>
        <dbReference type="ChEBI" id="CHEBI:83088"/>
    </cofactor>
    <text evidence="3">Binds 1 lipoyl cofactor covalently.</text>
</comment>
<dbReference type="GO" id="GO:0005960">
    <property type="term" value="C:glycine cleavage complex"/>
    <property type="evidence" value="ECO:0007669"/>
    <property type="project" value="InterPro"/>
</dbReference>
<protein>
    <recommendedName>
        <fullName evidence="3">Glycine cleavage system H protein</fullName>
    </recommendedName>
</protein>
<dbReference type="STRING" id="45068.Llon_1794"/>
<dbReference type="PANTHER" id="PTHR11715:SF3">
    <property type="entry name" value="GLYCINE CLEAVAGE SYSTEM H PROTEIN-RELATED"/>
    <property type="match status" value="1"/>
</dbReference>
<dbReference type="CDD" id="cd06848">
    <property type="entry name" value="GCS_H"/>
    <property type="match status" value="1"/>
</dbReference>
<dbReference type="SUPFAM" id="SSF51230">
    <property type="entry name" value="Single hybrid motif"/>
    <property type="match status" value="1"/>
</dbReference>
<name>A0A0W0VJR8_9GAMM</name>
<dbReference type="NCBIfam" id="TIGR00527">
    <property type="entry name" value="gcvH"/>
    <property type="match status" value="1"/>
</dbReference>